<dbReference type="EMBL" id="JAMKPW020000025">
    <property type="protein sequence ID" value="KAK8205301.1"/>
    <property type="molecule type" value="Genomic_DNA"/>
</dbReference>
<dbReference type="Proteomes" id="UP001320706">
    <property type="component" value="Unassembled WGS sequence"/>
</dbReference>
<proteinExistence type="predicted"/>
<name>A0ACC3SEK2_9PEZI</name>
<reference evidence="1" key="1">
    <citation type="submission" date="2024-02" db="EMBL/GenBank/DDBJ databases">
        <title>Metagenome Assembled Genome of Zalaria obscura JY119.</title>
        <authorList>
            <person name="Vighnesh L."/>
            <person name="Jagadeeshwari U."/>
            <person name="Venkata Ramana C."/>
            <person name="Sasikala C."/>
        </authorList>
    </citation>
    <scope>NUCLEOTIDE SEQUENCE</scope>
    <source>
        <strain evidence="1">JY119</strain>
    </source>
</reference>
<comment type="caution">
    <text evidence="1">The sequence shown here is derived from an EMBL/GenBank/DDBJ whole genome shotgun (WGS) entry which is preliminary data.</text>
</comment>
<protein>
    <submittedName>
        <fullName evidence="1">Uncharacterized protein</fullName>
    </submittedName>
</protein>
<evidence type="ECO:0000313" key="2">
    <source>
        <dbReference type="Proteomes" id="UP001320706"/>
    </source>
</evidence>
<organism evidence="1 2">
    <name type="scientific">Zalaria obscura</name>
    <dbReference type="NCBI Taxonomy" id="2024903"/>
    <lineage>
        <taxon>Eukaryota</taxon>
        <taxon>Fungi</taxon>
        <taxon>Dikarya</taxon>
        <taxon>Ascomycota</taxon>
        <taxon>Pezizomycotina</taxon>
        <taxon>Dothideomycetes</taxon>
        <taxon>Dothideomycetidae</taxon>
        <taxon>Dothideales</taxon>
        <taxon>Zalariaceae</taxon>
        <taxon>Zalaria</taxon>
    </lineage>
</organism>
<keyword evidence="2" id="KW-1185">Reference proteome</keyword>
<accession>A0ACC3SEK2</accession>
<gene>
    <name evidence="1" type="ORF">M8818_005014</name>
</gene>
<sequence>MSVPGIYGSAQRRKTPVTYGKAKRITSYSARSLGTFLDEKDTDTHGATTAPRLTPSRAKSAAKPTPARSLAYEEAATPKSEYDVISSEDDDQTAPQTTVSRPRPAQRPASEFDVPSSDEEAQTPRPVSRPSLQRRKASGRTPYVPRAEKDRKVEGTDRLSDRKRKRTQTPMGQRSEEAGDGITGIHLCSRPKAEDAAVTSSQSQRTNVDTTAPGEAAVSKSIKTNAPESVTPRRSKRAPPNARSPRPVTPGRGLSAPGRLSDMIVDVQELPTVSVSALTLPDTTNTATLDDTVVAMEDVLPSTPETSRKYRTTSISRTVSTPKESQLWKDLLPPSDPPSRSPDTTKIAPLRNAESGRTRRKLNMVTPALVRSASDMPVSSTAPRSRLVDRLKQTTLHFDDDEEGEDDEDEARLDEDDPMVLDGTAHSGQASANESTQPSRAASQTQISRNSQQSSIEQSTGPRTTYARMRSYLQEDNFENDLLLAMPLETPMRPMGSARRGNTSSKPGNDSVFDMGDDSDEQSQGIQSIHELRARASKKRFMDDLDVLLEDIKNHKASAKSRRRSALIELATKLVEKEYAARFLEHGYDIYLAREFAAGSQEPIADIVLTMLLALVLDADAPQLCASRFQEAGAVEFVSKGLEDRRTFAQVAKDRNSNMSKMAQATFVEFGEAIRDSRLWVSDKPNTMTLRMLALRSMELLILKIRHLTKHGLQVPGMMEALAKTAAEAASAEETSSSNTITTETCLSILEAMQYINKQDAVMRPLTSHALTTIVGVLRQLLHNDSSTVRIQTLALRFSLNATLESQKNTNVFDSEVLISCLVDRMLVGFGILKDGEKEQDRDAELDILLLTLGLLSGLAEQSIGVCETFARSTNGLIVKAVQIFTKGREKAEQADSMEESQGNVAFGYLAVLLGNLCLSPKAKAQIKSHLPKHDLQILVSAVEEFVEYHKRVDTQAFEDQEGKGVWENFTDRLMAVVKRINGNSWDPVQDALSDYDEESMSGAL</sequence>
<evidence type="ECO:0000313" key="1">
    <source>
        <dbReference type="EMBL" id="KAK8205301.1"/>
    </source>
</evidence>